<feature type="region of interest" description="Disordered" evidence="1">
    <location>
        <begin position="34"/>
        <end position="64"/>
    </location>
</feature>
<keyword evidence="3" id="KW-1185">Reference proteome</keyword>
<dbReference type="EMBL" id="VIIS01000803">
    <property type="protein sequence ID" value="KAF0304857.1"/>
    <property type="molecule type" value="Genomic_DNA"/>
</dbReference>
<feature type="region of interest" description="Disordered" evidence="1">
    <location>
        <begin position="114"/>
        <end position="148"/>
    </location>
</feature>
<reference evidence="2 3" key="1">
    <citation type="submission" date="2019-07" db="EMBL/GenBank/DDBJ databases">
        <title>Draft genome assembly of a fouling barnacle, Amphibalanus amphitrite (Darwin, 1854): The first reference genome for Thecostraca.</title>
        <authorList>
            <person name="Kim W."/>
        </authorList>
    </citation>
    <scope>NUCLEOTIDE SEQUENCE [LARGE SCALE GENOMIC DNA]</scope>
    <source>
        <strain evidence="2">SNU_AA5</strain>
        <tissue evidence="2">Soma without cirri and trophi</tissue>
    </source>
</reference>
<gene>
    <name evidence="2" type="ORF">FJT64_002646</name>
</gene>
<organism evidence="2 3">
    <name type="scientific">Amphibalanus amphitrite</name>
    <name type="common">Striped barnacle</name>
    <name type="synonym">Balanus amphitrite</name>
    <dbReference type="NCBI Taxonomy" id="1232801"/>
    <lineage>
        <taxon>Eukaryota</taxon>
        <taxon>Metazoa</taxon>
        <taxon>Ecdysozoa</taxon>
        <taxon>Arthropoda</taxon>
        <taxon>Crustacea</taxon>
        <taxon>Multicrustacea</taxon>
        <taxon>Cirripedia</taxon>
        <taxon>Thoracica</taxon>
        <taxon>Thoracicalcarea</taxon>
        <taxon>Balanomorpha</taxon>
        <taxon>Balanoidea</taxon>
        <taxon>Balanidae</taxon>
        <taxon>Amphibalaninae</taxon>
        <taxon>Amphibalanus</taxon>
    </lineage>
</organism>
<accession>A0A6A4WAL0</accession>
<comment type="caution">
    <text evidence="2">The sequence shown here is derived from an EMBL/GenBank/DDBJ whole genome shotgun (WGS) entry which is preliminary data.</text>
</comment>
<protein>
    <submittedName>
        <fullName evidence="2">Uncharacterized protein</fullName>
    </submittedName>
</protein>
<name>A0A6A4WAL0_AMPAM</name>
<dbReference type="AlphaFoldDB" id="A0A6A4WAL0"/>
<sequence>MSESELDNFGRSRSLRRLRQFFRKSLPFQKFPSLQTLRTHEDDDEEELLDSQSLDHPGSSIPSIGAELRQLHERLGRLKRQVMEIKEKNTADLSEMSAVIKRGMERVELFGEQLDDFRPVRAGGQGEHPEPDGGNGGQDSPPDQRPVQ</sequence>
<dbReference type="Proteomes" id="UP000440578">
    <property type="component" value="Unassembled WGS sequence"/>
</dbReference>
<evidence type="ECO:0000256" key="1">
    <source>
        <dbReference type="SAM" id="MobiDB-lite"/>
    </source>
</evidence>
<evidence type="ECO:0000313" key="2">
    <source>
        <dbReference type="EMBL" id="KAF0304857.1"/>
    </source>
</evidence>
<evidence type="ECO:0000313" key="3">
    <source>
        <dbReference type="Proteomes" id="UP000440578"/>
    </source>
</evidence>
<proteinExistence type="predicted"/>